<protein>
    <submittedName>
        <fullName evidence="1">Uncharacterized protein</fullName>
    </submittedName>
</protein>
<dbReference type="EMBL" id="CADCWL010000049">
    <property type="protein sequence ID" value="CAA9555349.1"/>
    <property type="molecule type" value="Genomic_DNA"/>
</dbReference>
<gene>
    <name evidence="1" type="ORF">AVDCRST_MAG19-1164</name>
</gene>
<sequence>MRGSQHGQRRLRRVQTSIGRYDQRINRAPVVPPSTELPVPIDGSERILAVRSDTFPLVRPAFAPHRFETIDPVKGGNKWLGRTLIALLLGA</sequence>
<evidence type="ECO:0000313" key="1">
    <source>
        <dbReference type="EMBL" id="CAA9555349.1"/>
    </source>
</evidence>
<name>A0A6J4UMR8_9BACT</name>
<accession>A0A6J4UMR8</accession>
<proteinExistence type="predicted"/>
<dbReference type="AlphaFoldDB" id="A0A6J4UMR8"/>
<reference evidence="1" key="1">
    <citation type="submission" date="2020-02" db="EMBL/GenBank/DDBJ databases">
        <authorList>
            <person name="Meier V. D."/>
        </authorList>
    </citation>
    <scope>NUCLEOTIDE SEQUENCE</scope>
    <source>
        <strain evidence="1">AVDCRST_MAG19</strain>
    </source>
</reference>
<organism evidence="1">
    <name type="scientific">uncultured Thermomicrobiales bacterium</name>
    <dbReference type="NCBI Taxonomy" id="1645740"/>
    <lineage>
        <taxon>Bacteria</taxon>
        <taxon>Pseudomonadati</taxon>
        <taxon>Thermomicrobiota</taxon>
        <taxon>Thermomicrobia</taxon>
        <taxon>Thermomicrobiales</taxon>
        <taxon>environmental samples</taxon>
    </lineage>
</organism>